<dbReference type="EMBL" id="BK059099">
    <property type="protein sequence ID" value="DAE29794.1"/>
    <property type="molecule type" value="Genomic_DNA"/>
</dbReference>
<proteinExistence type="predicted"/>
<sequence length="54" mass="6272">MNGYDKMVSLSEQWGDAELLDEILRYLPDYKLEEMADSIANDYGFEFEEGDADE</sequence>
<evidence type="ECO:0000313" key="1">
    <source>
        <dbReference type="EMBL" id="DAE29794.1"/>
    </source>
</evidence>
<accession>A0A8S5RF97</accession>
<organism evidence="1">
    <name type="scientific">virus sp. ctL1g6</name>
    <dbReference type="NCBI Taxonomy" id="2827988"/>
    <lineage>
        <taxon>Viruses</taxon>
    </lineage>
</organism>
<reference evidence="1" key="1">
    <citation type="journal article" date="2021" name="Proc. Natl. Acad. Sci. U.S.A.">
        <title>A Catalog of Tens of Thousands of Viruses from Human Metagenomes Reveals Hidden Associations with Chronic Diseases.</title>
        <authorList>
            <person name="Tisza M.J."/>
            <person name="Buck C.B."/>
        </authorList>
    </citation>
    <scope>NUCLEOTIDE SEQUENCE</scope>
    <source>
        <strain evidence="1">CtL1g6</strain>
    </source>
</reference>
<name>A0A8S5RF97_9VIRU</name>
<protein>
    <submittedName>
        <fullName evidence="1">Uncharacterized protein</fullName>
    </submittedName>
</protein>